<keyword evidence="1" id="KW-0472">Membrane</keyword>
<evidence type="ECO:0000313" key="2">
    <source>
        <dbReference type="EMBL" id="SAL22238.1"/>
    </source>
</evidence>
<evidence type="ECO:0000256" key="1">
    <source>
        <dbReference type="SAM" id="Phobius"/>
    </source>
</evidence>
<sequence length="60" mass="6565">MFHTLMSSLVEFSAFWLIWAAVGLLFLAVCIVVASAITSDPEEPLHGATQAADEERKMIV</sequence>
<dbReference type="AlphaFoldDB" id="A0A158FQW2"/>
<feature type="transmembrane region" description="Helical" evidence="1">
    <location>
        <begin position="12"/>
        <end position="37"/>
    </location>
</feature>
<name>A0A158FQW2_9BURK</name>
<dbReference type="EMBL" id="FCNW02000003">
    <property type="protein sequence ID" value="SAL22238.1"/>
    <property type="molecule type" value="Genomic_DNA"/>
</dbReference>
<protein>
    <submittedName>
        <fullName evidence="2">Uncharacterized protein</fullName>
    </submittedName>
</protein>
<evidence type="ECO:0000313" key="3">
    <source>
        <dbReference type="Proteomes" id="UP000054977"/>
    </source>
</evidence>
<proteinExistence type="predicted"/>
<dbReference type="Proteomes" id="UP000054977">
    <property type="component" value="Unassembled WGS sequence"/>
</dbReference>
<comment type="caution">
    <text evidence="2">The sequence shown here is derived from an EMBL/GenBank/DDBJ whole genome shotgun (WGS) entry which is preliminary data.</text>
</comment>
<organism evidence="2 3">
    <name type="scientific">Caballeronia humi</name>
    <dbReference type="NCBI Taxonomy" id="326474"/>
    <lineage>
        <taxon>Bacteria</taxon>
        <taxon>Pseudomonadati</taxon>
        <taxon>Pseudomonadota</taxon>
        <taxon>Betaproteobacteria</taxon>
        <taxon>Burkholderiales</taxon>
        <taxon>Burkholderiaceae</taxon>
        <taxon>Caballeronia</taxon>
    </lineage>
</organism>
<reference evidence="2" key="1">
    <citation type="submission" date="2016-01" db="EMBL/GenBank/DDBJ databases">
        <authorList>
            <person name="Peeters C."/>
        </authorList>
    </citation>
    <scope>NUCLEOTIDE SEQUENCE [LARGE SCALE GENOMIC DNA]</scope>
    <source>
        <strain evidence="2">LMG 22934</strain>
    </source>
</reference>
<keyword evidence="1" id="KW-0812">Transmembrane</keyword>
<dbReference type="RefSeq" id="WP_087656007.1">
    <property type="nucleotide sequence ID" value="NZ_FCNW02000003.1"/>
</dbReference>
<accession>A0A158FQW2</accession>
<dbReference type="STRING" id="326474.AWB65_01183"/>
<keyword evidence="3" id="KW-1185">Reference proteome</keyword>
<gene>
    <name evidence="2" type="ORF">AWB65_01183</name>
</gene>
<dbReference type="OrthoDB" id="9023562at2"/>
<keyword evidence="1" id="KW-1133">Transmembrane helix</keyword>